<feature type="region of interest" description="Disordered" evidence="1">
    <location>
        <begin position="515"/>
        <end position="563"/>
    </location>
</feature>
<dbReference type="PANTHER" id="PTHR46063:SF1">
    <property type="entry name" value="KELCH DOMAIN-CONTAINING PROTEIN 4"/>
    <property type="match status" value="1"/>
</dbReference>
<organism evidence="2 3">
    <name type="scientific">Biomphalaria glabrata</name>
    <name type="common">Bloodfluke planorb</name>
    <name type="synonym">Freshwater snail</name>
    <dbReference type="NCBI Taxonomy" id="6526"/>
    <lineage>
        <taxon>Eukaryota</taxon>
        <taxon>Metazoa</taxon>
        <taxon>Spiralia</taxon>
        <taxon>Lophotrochozoa</taxon>
        <taxon>Mollusca</taxon>
        <taxon>Gastropoda</taxon>
        <taxon>Heterobranchia</taxon>
        <taxon>Euthyneura</taxon>
        <taxon>Panpulmonata</taxon>
        <taxon>Hygrophila</taxon>
        <taxon>Lymnaeoidea</taxon>
        <taxon>Planorbidae</taxon>
        <taxon>Biomphalaria</taxon>
    </lineage>
</organism>
<feature type="compositionally biased region" description="Low complexity" evidence="1">
    <location>
        <begin position="518"/>
        <end position="535"/>
    </location>
</feature>
<dbReference type="OrthoDB" id="4447at2759"/>
<feature type="compositionally biased region" description="Basic residues" evidence="1">
    <location>
        <begin position="1"/>
        <end position="13"/>
    </location>
</feature>
<dbReference type="GeneID" id="106077914"/>
<feature type="compositionally biased region" description="Acidic residues" evidence="1">
    <location>
        <begin position="536"/>
        <end position="552"/>
    </location>
</feature>
<dbReference type="Pfam" id="PF13415">
    <property type="entry name" value="Beta-prop_FBX42"/>
    <property type="match status" value="1"/>
</dbReference>
<dbReference type="PANTHER" id="PTHR46063">
    <property type="entry name" value="KELCH DOMAIN-CONTAINING PROTEIN"/>
    <property type="match status" value="1"/>
</dbReference>
<evidence type="ECO:0000313" key="3">
    <source>
        <dbReference type="RefSeq" id="XP_055890529.1"/>
    </source>
</evidence>
<feature type="compositionally biased region" description="Acidic residues" evidence="1">
    <location>
        <begin position="386"/>
        <end position="405"/>
    </location>
</feature>
<dbReference type="Proteomes" id="UP001165740">
    <property type="component" value="Chromosome 7"/>
</dbReference>
<reference evidence="3" key="1">
    <citation type="submission" date="2025-08" db="UniProtKB">
        <authorList>
            <consortium name="RefSeq"/>
        </authorList>
    </citation>
    <scope>IDENTIFICATION</scope>
</reference>
<dbReference type="InterPro" id="IPR015915">
    <property type="entry name" value="Kelch-typ_b-propeller"/>
</dbReference>
<feature type="region of interest" description="Disordered" evidence="1">
    <location>
        <begin position="366"/>
        <end position="413"/>
    </location>
</feature>
<dbReference type="RefSeq" id="XP_055890529.1">
    <property type="nucleotide sequence ID" value="XM_056034554.1"/>
</dbReference>
<keyword evidence="2" id="KW-1185">Reference proteome</keyword>
<name>A0A9W3ATR2_BIOGL</name>
<protein>
    <submittedName>
        <fullName evidence="3">Kelch domain-containing protein 4-like</fullName>
    </submittedName>
</protein>
<dbReference type="SUPFAM" id="SSF117281">
    <property type="entry name" value="Kelch motif"/>
    <property type="match status" value="1"/>
</dbReference>
<dbReference type="AlphaFoldDB" id="A0A9W3ATR2"/>
<dbReference type="OMA" id="PSPRVGC"/>
<feature type="compositionally biased region" description="Basic and acidic residues" evidence="1">
    <location>
        <begin position="14"/>
        <end position="33"/>
    </location>
</feature>
<sequence>MGKKNKKDKKGKGKEKTEQKTEKKAEKRSKKELALKGEEDIEKLIAEFQEQDRRKTNVIEEKTAPPSPRCNISLVAHPEKDELLMFGGEYFTGNKMYMYNDLYIYQIKKNEWLKISIPNSPPPRSAHQSVTVSHQGGQMWIFGGEFSSHTQNQFYHYKDLWCLNLKEKKWEQIKAAGGPSARSGHRMVAIKKQIIVFGGFHDNNRDYKYFNDVYSFDLETYKWTVLNPTGNGPSPRSGCLLLPIVEQNKIIICGGYSKDKVKKDVDKGITHSDMFALIQDKKQEDSSEASLKWKWQQIKQSGALPSARSGMSAALAPGNKAFLFGGVYDVEEDDEDIESTFFNDLLMLDSEKGKWFTVQLRSNKQTVGEKKKRRRKKKDGTAETEVAGEEDEDDEEDDEMEVAEEGVDKLEIQDPAPVAATAAEESVFTVTYSQPDPLSKKNNDQETGNSTMEVDKLWPSKRMNPSIAIKDGILYMYGGIYEEGDKQVTLNDFYSLDIHKLDEWNVIVAEDRSLQQWQDSDSSSESGNDEAGAAADEQEEDSDESMEITFEDAPDRKDGEHISDYFSRSQDYWIQKAREIYEEEGETLSERRLVRFAKDICEEACDK</sequence>
<dbReference type="Gene3D" id="2.120.10.80">
    <property type="entry name" value="Kelch-type beta propeller"/>
    <property type="match status" value="1"/>
</dbReference>
<accession>A0A9W3ATR2</accession>
<feature type="compositionally biased region" description="Basic and acidic residues" evidence="1">
    <location>
        <begin position="553"/>
        <end position="563"/>
    </location>
</feature>
<feature type="region of interest" description="Disordered" evidence="1">
    <location>
        <begin position="1"/>
        <end position="33"/>
    </location>
</feature>
<proteinExistence type="predicted"/>
<evidence type="ECO:0000256" key="1">
    <source>
        <dbReference type="SAM" id="MobiDB-lite"/>
    </source>
</evidence>
<dbReference type="InterPro" id="IPR052588">
    <property type="entry name" value="Kelch_domain_protein"/>
</dbReference>
<gene>
    <name evidence="3" type="primary">LOC106077914</name>
</gene>
<evidence type="ECO:0000313" key="2">
    <source>
        <dbReference type="Proteomes" id="UP001165740"/>
    </source>
</evidence>